<dbReference type="InterPro" id="IPR002509">
    <property type="entry name" value="NODB_dom"/>
</dbReference>
<dbReference type="PROSITE" id="PS51677">
    <property type="entry name" value="NODB"/>
    <property type="match status" value="1"/>
</dbReference>
<keyword evidence="3" id="KW-1185">Reference proteome</keyword>
<dbReference type="Gene3D" id="3.20.20.370">
    <property type="entry name" value="Glycoside hydrolase/deacetylase"/>
    <property type="match status" value="1"/>
</dbReference>
<dbReference type="PANTHER" id="PTHR47561:SF1">
    <property type="entry name" value="POLYSACCHARIDE DEACETYLASE FAMILY PROTEIN (AFU_ORTHOLOGUE AFUA_6G05030)"/>
    <property type="match status" value="1"/>
</dbReference>
<evidence type="ECO:0000313" key="2">
    <source>
        <dbReference type="EMBL" id="MDL0429723.1"/>
    </source>
</evidence>
<dbReference type="Pfam" id="PF01522">
    <property type="entry name" value="Polysacc_deac_1"/>
    <property type="match status" value="1"/>
</dbReference>
<gene>
    <name evidence="2" type="ORF">QPM17_01170</name>
</gene>
<comment type="caution">
    <text evidence="2">The sequence shown here is derived from an EMBL/GenBank/DDBJ whole genome shotgun (WGS) entry which is preliminary data.</text>
</comment>
<feature type="domain" description="NodB homology" evidence="1">
    <location>
        <begin position="33"/>
        <end position="307"/>
    </location>
</feature>
<reference evidence="2 3" key="1">
    <citation type="submission" date="2023-06" db="EMBL/GenBank/DDBJ databases">
        <title>Marinobacter azerbaijanicus a moderately halophilic, isolated from Urmia Lake in Azerbaijan region of Iran.</title>
        <authorList>
            <person name="Sanchez-Porro C."/>
            <person name="Aghdam E.M."/>
            <person name="Saheb S.M."/>
            <person name="Tarhriz V."/>
            <person name="Kazemi E."/>
            <person name="Ammozegar M.A."/>
            <person name="Ventosa A."/>
            <person name="Hejazi M.S."/>
        </authorList>
    </citation>
    <scope>NUCLEOTIDE SEQUENCE [LARGE SCALE GENOMIC DNA]</scope>
    <source>
        <strain evidence="2 3">TBZ242</strain>
    </source>
</reference>
<evidence type="ECO:0000259" key="1">
    <source>
        <dbReference type="PROSITE" id="PS51677"/>
    </source>
</evidence>
<accession>A0ABT7I8Z3</accession>
<organism evidence="2 3">
    <name type="scientific">Marinobacter azerbaijanicus</name>
    <dbReference type="NCBI Taxonomy" id="3050455"/>
    <lineage>
        <taxon>Bacteria</taxon>
        <taxon>Pseudomonadati</taxon>
        <taxon>Pseudomonadota</taxon>
        <taxon>Gammaproteobacteria</taxon>
        <taxon>Pseudomonadales</taxon>
        <taxon>Marinobacteraceae</taxon>
        <taxon>Marinobacter</taxon>
    </lineage>
</organism>
<dbReference type="InterPro" id="IPR045235">
    <property type="entry name" value="PuuE_HpPgdA-like"/>
</dbReference>
<dbReference type="NCBIfam" id="TIGR03006">
    <property type="entry name" value="pepcterm_polyde"/>
    <property type="match status" value="1"/>
</dbReference>
<dbReference type="CDD" id="cd10941">
    <property type="entry name" value="CE4_PuuE_HpPgdA_like_2"/>
    <property type="match status" value="1"/>
</dbReference>
<sequence>MNSNADISRIENALTIDVEDYFQVAALAEAVRREDWHSMEYRVEANTHRLLELLERHNTRATFFTLGWVAEKSPQLVRDIQKAGHEVASHGYSHQLIYDQTPEVFREETRRSKQILEDITGEPITGYRAASYSITNQSRWALDILAEEGFVWDSSIFPVHHDRYGMPGTPRWPHRLTTDKGYELAEFPLSTLKFPGYTLPIAGGGYFRLFPYWFSRWGLGSINRQGQPFVFYLHPWEVDPGQPRLDVKWFSRFRHYNNLEVCEHRLDQLLGHFRFTAMGDVLRNQRLLEKEPPATAGHNRMESASPC</sequence>
<dbReference type="InterPro" id="IPR014344">
    <property type="entry name" value="XrtA_polysacc_deacetyl"/>
</dbReference>
<name>A0ABT7I8Z3_9GAMM</name>
<protein>
    <submittedName>
        <fullName evidence="2">DUF3473 domain-containing protein</fullName>
    </submittedName>
</protein>
<dbReference type="InterPro" id="IPR022560">
    <property type="entry name" value="DUF3473"/>
</dbReference>
<dbReference type="InterPro" id="IPR011330">
    <property type="entry name" value="Glyco_hydro/deAcase_b/a-brl"/>
</dbReference>
<dbReference type="Proteomes" id="UP001227964">
    <property type="component" value="Unassembled WGS sequence"/>
</dbReference>
<dbReference type="Pfam" id="PF11959">
    <property type="entry name" value="DUF3473"/>
    <property type="match status" value="1"/>
</dbReference>
<dbReference type="PANTHER" id="PTHR47561">
    <property type="entry name" value="POLYSACCHARIDE DEACETYLASE FAMILY PROTEIN (AFU_ORTHOLOGUE AFUA_6G05030)"/>
    <property type="match status" value="1"/>
</dbReference>
<evidence type="ECO:0000313" key="3">
    <source>
        <dbReference type="Proteomes" id="UP001227964"/>
    </source>
</evidence>
<dbReference type="EMBL" id="JASSVS010000001">
    <property type="protein sequence ID" value="MDL0429723.1"/>
    <property type="molecule type" value="Genomic_DNA"/>
</dbReference>
<proteinExistence type="predicted"/>
<dbReference type="RefSeq" id="WP_285388046.1">
    <property type="nucleotide sequence ID" value="NZ_JASSVS010000001.1"/>
</dbReference>
<dbReference type="SUPFAM" id="SSF88713">
    <property type="entry name" value="Glycoside hydrolase/deacetylase"/>
    <property type="match status" value="1"/>
</dbReference>